<dbReference type="NCBIfam" id="TIGR03592">
    <property type="entry name" value="yidC_oxa1_cterm"/>
    <property type="match status" value="1"/>
</dbReference>
<evidence type="ECO:0000256" key="7">
    <source>
        <dbReference type="ARBA" id="ARBA00023136"/>
    </source>
</evidence>
<feature type="domain" description="Membrane insertase YidC/Oxa/ALB C-terminal" evidence="11">
    <location>
        <begin position="28"/>
        <end position="223"/>
    </location>
</feature>
<name>A0A0G1YGK4_9BACT</name>
<dbReference type="AlphaFoldDB" id="A0A0G1YGK4"/>
<comment type="subcellular location">
    <subcellularLocation>
        <location evidence="1">Cell membrane</location>
        <topology evidence="1">Multi-pass membrane protein</topology>
    </subcellularLocation>
    <subcellularLocation>
        <location evidence="9">Membrane</location>
        <topology evidence="9">Multi-pass membrane protein</topology>
    </subcellularLocation>
</comment>
<evidence type="ECO:0000256" key="10">
    <source>
        <dbReference type="SAM" id="Phobius"/>
    </source>
</evidence>
<dbReference type="PANTHER" id="PTHR12428:SF65">
    <property type="entry name" value="CYTOCHROME C OXIDASE ASSEMBLY PROTEIN COX18, MITOCHONDRIAL"/>
    <property type="match status" value="1"/>
</dbReference>
<evidence type="ECO:0000256" key="2">
    <source>
        <dbReference type="ARBA" id="ARBA00022448"/>
    </source>
</evidence>
<dbReference type="GO" id="GO:0032977">
    <property type="term" value="F:membrane insertase activity"/>
    <property type="evidence" value="ECO:0007669"/>
    <property type="project" value="InterPro"/>
</dbReference>
<dbReference type="GO" id="GO:0051205">
    <property type="term" value="P:protein insertion into membrane"/>
    <property type="evidence" value="ECO:0007669"/>
    <property type="project" value="TreeGrafter"/>
</dbReference>
<dbReference type="Pfam" id="PF02096">
    <property type="entry name" value="60KD_IMP"/>
    <property type="match status" value="1"/>
</dbReference>
<proteinExistence type="inferred from homology"/>
<evidence type="ECO:0000256" key="4">
    <source>
        <dbReference type="ARBA" id="ARBA00022692"/>
    </source>
</evidence>
<keyword evidence="8" id="KW-0143">Chaperone</keyword>
<dbReference type="GO" id="GO:0005886">
    <property type="term" value="C:plasma membrane"/>
    <property type="evidence" value="ECO:0007669"/>
    <property type="project" value="UniProtKB-SubCell"/>
</dbReference>
<dbReference type="STRING" id="1618342.UY40_C0016G0009"/>
<protein>
    <submittedName>
        <fullName evidence="12">60 kDa inner membrane insertion protein, preprotein translocase subunit YidC</fullName>
    </submittedName>
</protein>
<reference evidence="12 13" key="1">
    <citation type="journal article" date="2015" name="Nature">
        <title>rRNA introns, odd ribosomes, and small enigmatic genomes across a large radiation of phyla.</title>
        <authorList>
            <person name="Brown C.T."/>
            <person name="Hug L.A."/>
            <person name="Thomas B.C."/>
            <person name="Sharon I."/>
            <person name="Castelle C.J."/>
            <person name="Singh A."/>
            <person name="Wilkins M.J."/>
            <person name="Williams K.H."/>
            <person name="Banfield J.F."/>
        </authorList>
    </citation>
    <scope>NUCLEOTIDE SEQUENCE [LARGE SCALE GENOMIC DNA]</scope>
</reference>
<dbReference type="GO" id="GO:0015031">
    <property type="term" value="P:protein transport"/>
    <property type="evidence" value="ECO:0007669"/>
    <property type="project" value="UniProtKB-KW"/>
</dbReference>
<comment type="caution">
    <text evidence="12">The sequence shown here is derived from an EMBL/GenBank/DDBJ whole genome shotgun (WGS) entry which is preliminary data.</text>
</comment>
<keyword evidence="3" id="KW-1003">Cell membrane</keyword>
<evidence type="ECO:0000256" key="8">
    <source>
        <dbReference type="ARBA" id="ARBA00023186"/>
    </source>
</evidence>
<dbReference type="InterPro" id="IPR047196">
    <property type="entry name" value="YidC_ALB_C"/>
</dbReference>
<evidence type="ECO:0000256" key="5">
    <source>
        <dbReference type="ARBA" id="ARBA00022927"/>
    </source>
</evidence>
<evidence type="ECO:0000256" key="6">
    <source>
        <dbReference type="ARBA" id="ARBA00022989"/>
    </source>
</evidence>
<evidence type="ECO:0000313" key="12">
    <source>
        <dbReference type="EMBL" id="KKW05529.1"/>
    </source>
</evidence>
<dbReference type="PRINTS" id="PR00701">
    <property type="entry name" value="60KDINNERMP"/>
</dbReference>
<dbReference type="InterPro" id="IPR028055">
    <property type="entry name" value="YidC/Oxa/ALB_C"/>
</dbReference>
<keyword evidence="4 9" id="KW-0812">Transmembrane</keyword>
<keyword evidence="6 10" id="KW-1133">Transmembrane helix</keyword>
<keyword evidence="2" id="KW-0813">Transport</keyword>
<gene>
    <name evidence="12" type="ORF">UY40_C0016G0009</name>
</gene>
<keyword evidence="7 10" id="KW-0472">Membrane</keyword>
<organism evidence="12 13">
    <name type="scientific">candidate division CPR1 bacterium GW2011_GWC1_49_13</name>
    <dbReference type="NCBI Taxonomy" id="1618342"/>
    <lineage>
        <taxon>Bacteria</taxon>
        <taxon>candidate division CPR1</taxon>
    </lineage>
</organism>
<dbReference type="PANTHER" id="PTHR12428">
    <property type="entry name" value="OXA1"/>
    <property type="match status" value="1"/>
</dbReference>
<feature type="transmembrane region" description="Helical" evidence="10">
    <location>
        <begin position="185"/>
        <end position="209"/>
    </location>
</feature>
<evidence type="ECO:0000313" key="13">
    <source>
        <dbReference type="Proteomes" id="UP000034119"/>
    </source>
</evidence>
<evidence type="ECO:0000259" key="11">
    <source>
        <dbReference type="Pfam" id="PF02096"/>
    </source>
</evidence>
<dbReference type="Proteomes" id="UP000034119">
    <property type="component" value="Unassembled WGS sequence"/>
</dbReference>
<feature type="transmembrane region" description="Helical" evidence="10">
    <location>
        <begin position="27"/>
        <end position="47"/>
    </location>
</feature>
<evidence type="ECO:0000256" key="3">
    <source>
        <dbReference type="ARBA" id="ARBA00022475"/>
    </source>
</evidence>
<comment type="similarity">
    <text evidence="9">Belongs to the OXA1/ALB3/YidC family.</text>
</comment>
<dbReference type="CDD" id="cd20070">
    <property type="entry name" value="5TM_YidC_Alb3"/>
    <property type="match status" value="1"/>
</dbReference>
<keyword evidence="5" id="KW-0653">Protein transport</keyword>
<evidence type="ECO:0000256" key="1">
    <source>
        <dbReference type="ARBA" id="ARBA00004651"/>
    </source>
</evidence>
<evidence type="ECO:0000256" key="9">
    <source>
        <dbReference type="RuleBase" id="RU003945"/>
    </source>
</evidence>
<dbReference type="InterPro" id="IPR001708">
    <property type="entry name" value="YidC/ALB3/OXA1/COX18"/>
</dbReference>
<sequence>MNLWDVLLITPLTTSLIYLYEILGQNLGWAIIGLTVALRVLVFPLSLPALKSARVQREIQPELEKIKKKHKDDKQAQAQAQMQLFKERGVNPFAGCLPQILQLVILIALYRVFITNLTNGTLNQQFFFWDLSVKDPLFILPLLAAGAQFLVSKTMLPAVSQEHEAAHASKEKADDFATAFQKQNLYIFPIFTLVLGFQFPAGLMLYWFVSTIIQALQQWVVNRV</sequence>
<feature type="transmembrane region" description="Helical" evidence="10">
    <location>
        <begin position="92"/>
        <end position="113"/>
    </location>
</feature>
<dbReference type="EMBL" id="LCPW01000016">
    <property type="protein sequence ID" value="KKW05529.1"/>
    <property type="molecule type" value="Genomic_DNA"/>
</dbReference>
<accession>A0A0G1YGK4</accession>